<comment type="subunit">
    <text evidence="5">Binds ribosomal protein uS19.</text>
</comment>
<dbReference type="InterPro" id="IPR056792">
    <property type="entry name" value="PRC_RimM"/>
</dbReference>
<comment type="subcellular location">
    <subcellularLocation>
        <location evidence="5">Cytoplasm</location>
    </subcellularLocation>
</comment>
<dbReference type="Pfam" id="PF01782">
    <property type="entry name" value="RimM"/>
    <property type="match status" value="1"/>
</dbReference>
<dbReference type="PANTHER" id="PTHR33692">
    <property type="entry name" value="RIBOSOME MATURATION FACTOR RIMM"/>
    <property type="match status" value="1"/>
</dbReference>
<organism evidence="8 9">
    <name type="scientific">Pelistega ratti</name>
    <dbReference type="NCBI Taxonomy" id="2652177"/>
    <lineage>
        <taxon>Bacteria</taxon>
        <taxon>Pseudomonadati</taxon>
        <taxon>Pseudomonadota</taxon>
        <taxon>Betaproteobacteria</taxon>
        <taxon>Burkholderiales</taxon>
        <taxon>Alcaligenaceae</taxon>
        <taxon>Pelistega</taxon>
    </lineage>
</organism>
<name>A0A6L9Y7P1_9BURK</name>
<feature type="domain" description="Ribosome maturation factor RimM PRC barrel" evidence="7">
    <location>
        <begin position="111"/>
        <end position="197"/>
    </location>
</feature>
<dbReference type="Gene3D" id="2.30.30.240">
    <property type="entry name" value="PRC-barrel domain"/>
    <property type="match status" value="1"/>
</dbReference>
<evidence type="ECO:0000259" key="7">
    <source>
        <dbReference type="Pfam" id="PF24986"/>
    </source>
</evidence>
<dbReference type="SUPFAM" id="SSF50447">
    <property type="entry name" value="Translation proteins"/>
    <property type="match status" value="1"/>
</dbReference>
<evidence type="ECO:0000256" key="1">
    <source>
        <dbReference type="ARBA" id="ARBA00022490"/>
    </source>
</evidence>
<evidence type="ECO:0000256" key="3">
    <source>
        <dbReference type="ARBA" id="ARBA00022552"/>
    </source>
</evidence>
<dbReference type="NCBIfam" id="TIGR02273">
    <property type="entry name" value="16S_RimM"/>
    <property type="match status" value="1"/>
</dbReference>
<evidence type="ECO:0000256" key="2">
    <source>
        <dbReference type="ARBA" id="ARBA00022517"/>
    </source>
</evidence>
<sequence length="198" mass="22457">MQETVPDDLVAVGRISDAYGVQGMIKVIPFSEQHTILLDVNQWWLMRSDLKGNPLESMRDAKLVRSRPQGNAVVARLRGIADRDQAQALKGTTVYIARQDFPPEDEDEFYWVDLIGCSVYSMQTEPHTLIGIVREVSENGVHGVLHVQHQIQIAEQQWEAKVNAKGRPVESLIPFVKQIVPEVDLAKRYILADWPLDF</sequence>
<dbReference type="HAMAP" id="MF_00014">
    <property type="entry name" value="Ribosome_mat_RimM"/>
    <property type="match status" value="1"/>
</dbReference>
<dbReference type="InterPro" id="IPR036976">
    <property type="entry name" value="RimM_N_sf"/>
</dbReference>
<evidence type="ECO:0000256" key="5">
    <source>
        <dbReference type="HAMAP-Rule" id="MF_00014"/>
    </source>
</evidence>
<dbReference type="InterPro" id="IPR002676">
    <property type="entry name" value="RimM_N"/>
</dbReference>
<comment type="similarity">
    <text evidence="5">Belongs to the RimM family.</text>
</comment>
<dbReference type="GO" id="GO:0006364">
    <property type="term" value="P:rRNA processing"/>
    <property type="evidence" value="ECO:0007669"/>
    <property type="project" value="UniProtKB-UniRule"/>
</dbReference>
<dbReference type="Gene3D" id="2.40.30.60">
    <property type="entry name" value="RimM"/>
    <property type="match status" value="1"/>
</dbReference>
<evidence type="ECO:0000256" key="4">
    <source>
        <dbReference type="ARBA" id="ARBA00023186"/>
    </source>
</evidence>
<dbReference type="GO" id="GO:0043022">
    <property type="term" value="F:ribosome binding"/>
    <property type="evidence" value="ECO:0007669"/>
    <property type="project" value="InterPro"/>
</dbReference>
<keyword evidence="2 5" id="KW-0690">Ribosome biogenesis</keyword>
<evidence type="ECO:0000313" key="9">
    <source>
        <dbReference type="Proteomes" id="UP000477651"/>
    </source>
</evidence>
<dbReference type="GO" id="GO:0005840">
    <property type="term" value="C:ribosome"/>
    <property type="evidence" value="ECO:0007669"/>
    <property type="project" value="InterPro"/>
</dbReference>
<dbReference type="Pfam" id="PF24986">
    <property type="entry name" value="PRC_RimM"/>
    <property type="match status" value="1"/>
</dbReference>
<proteinExistence type="inferred from homology"/>
<comment type="function">
    <text evidence="5">An accessory protein needed during the final step in the assembly of 30S ribosomal subunit, possibly for assembly of the head region. Essential for efficient processing of 16S rRNA. May be needed both before and after RbfA during the maturation of 16S rRNA. It has affinity for free ribosomal 30S subunits but not for 70S ribosomes.</text>
</comment>
<dbReference type="InterPro" id="IPR009000">
    <property type="entry name" value="Transl_B-barrel_sf"/>
</dbReference>
<dbReference type="PANTHER" id="PTHR33692:SF1">
    <property type="entry name" value="RIBOSOME MATURATION FACTOR RIMM"/>
    <property type="match status" value="1"/>
</dbReference>
<protein>
    <recommendedName>
        <fullName evidence="5">Ribosome maturation factor RimM</fullName>
    </recommendedName>
</protein>
<dbReference type="SUPFAM" id="SSF50346">
    <property type="entry name" value="PRC-barrel domain"/>
    <property type="match status" value="1"/>
</dbReference>
<dbReference type="GO" id="GO:0042274">
    <property type="term" value="P:ribosomal small subunit biogenesis"/>
    <property type="evidence" value="ECO:0007669"/>
    <property type="project" value="UniProtKB-UniRule"/>
</dbReference>
<keyword evidence="3 5" id="KW-0698">rRNA processing</keyword>
<dbReference type="RefSeq" id="WP_159990426.1">
    <property type="nucleotide sequence ID" value="NZ_CP047165.1"/>
</dbReference>
<dbReference type="Proteomes" id="UP000477651">
    <property type="component" value="Unassembled WGS sequence"/>
</dbReference>
<reference evidence="8 9" key="1">
    <citation type="submission" date="2020-02" db="EMBL/GenBank/DDBJ databases">
        <title>Pelistega sp. NLN82 were isolated from wild rodents of the Hainan Island.</title>
        <authorList>
            <person name="Niu N."/>
            <person name="Zhou J."/>
        </authorList>
    </citation>
    <scope>NUCLEOTIDE SEQUENCE [LARGE SCALE GENOMIC DNA]</scope>
    <source>
        <strain evidence="8 9">NLN82</strain>
    </source>
</reference>
<keyword evidence="4 5" id="KW-0143">Chaperone</keyword>
<evidence type="ECO:0000313" key="8">
    <source>
        <dbReference type="EMBL" id="NEN76542.1"/>
    </source>
</evidence>
<evidence type="ECO:0000259" key="6">
    <source>
        <dbReference type="Pfam" id="PF01782"/>
    </source>
</evidence>
<gene>
    <name evidence="5 8" type="primary">rimM</name>
    <name evidence="8" type="ORF">F9B74_09510</name>
</gene>
<accession>A0A6L9Y7P1</accession>
<dbReference type="AlphaFoldDB" id="A0A6L9Y7P1"/>
<dbReference type="EMBL" id="JAAGYR010000021">
    <property type="protein sequence ID" value="NEN76542.1"/>
    <property type="molecule type" value="Genomic_DNA"/>
</dbReference>
<keyword evidence="1 5" id="KW-0963">Cytoplasm</keyword>
<keyword evidence="9" id="KW-1185">Reference proteome</keyword>
<dbReference type="GO" id="GO:0005737">
    <property type="term" value="C:cytoplasm"/>
    <property type="evidence" value="ECO:0007669"/>
    <property type="project" value="UniProtKB-SubCell"/>
</dbReference>
<comment type="caution">
    <text evidence="8">The sequence shown here is derived from an EMBL/GenBank/DDBJ whole genome shotgun (WGS) entry which is preliminary data.</text>
</comment>
<comment type="domain">
    <text evidence="5">The PRC barrel domain binds ribosomal protein uS19.</text>
</comment>
<feature type="domain" description="RimM N-terminal" evidence="6">
    <location>
        <begin position="12"/>
        <end position="99"/>
    </location>
</feature>
<dbReference type="InterPro" id="IPR011033">
    <property type="entry name" value="PRC_barrel-like_sf"/>
</dbReference>
<dbReference type="InterPro" id="IPR011961">
    <property type="entry name" value="RimM"/>
</dbReference>